<keyword evidence="5" id="KW-0521">NADP</keyword>
<dbReference type="InterPro" id="IPR050346">
    <property type="entry name" value="FMO-like"/>
</dbReference>
<gene>
    <name evidence="9" type="ORF">Zmor_020128</name>
</gene>
<dbReference type="EMBL" id="JALNTZ010000006">
    <property type="protein sequence ID" value="KAJ3648316.1"/>
    <property type="molecule type" value="Genomic_DNA"/>
</dbReference>
<evidence type="ECO:0000256" key="4">
    <source>
        <dbReference type="ARBA" id="ARBA00022827"/>
    </source>
</evidence>
<evidence type="ECO:0000256" key="5">
    <source>
        <dbReference type="ARBA" id="ARBA00022857"/>
    </source>
</evidence>
<comment type="cofactor">
    <cofactor evidence="1 8">
        <name>FAD</name>
        <dbReference type="ChEBI" id="CHEBI:57692"/>
    </cofactor>
</comment>
<evidence type="ECO:0000256" key="3">
    <source>
        <dbReference type="ARBA" id="ARBA00022630"/>
    </source>
</evidence>
<keyword evidence="10" id="KW-1185">Reference proteome</keyword>
<keyword evidence="3 8" id="KW-0285">Flavoprotein</keyword>
<keyword evidence="6 8" id="KW-0560">Oxidoreductase</keyword>
<dbReference type="GO" id="GO:0004499">
    <property type="term" value="F:N,N-dimethylaniline monooxygenase activity"/>
    <property type="evidence" value="ECO:0007669"/>
    <property type="project" value="InterPro"/>
</dbReference>
<dbReference type="PANTHER" id="PTHR23023">
    <property type="entry name" value="DIMETHYLANILINE MONOOXYGENASE"/>
    <property type="match status" value="1"/>
</dbReference>
<dbReference type="Proteomes" id="UP001168821">
    <property type="component" value="Unassembled WGS sequence"/>
</dbReference>
<dbReference type="GO" id="GO:0050661">
    <property type="term" value="F:NADP binding"/>
    <property type="evidence" value="ECO:0007669"/>
    <property type="project" value="InterPro"/>
</dbReference>
<protein>
    <recommendedName>
        <fullName evidence="8">Flavin-containing monooxygenase</fullName>
        <ecNumber evidence="8">1.-.-.-</ecNumber>
    </recommendedName>
</protein>
<evidence type="ECO:0000256" key="6">
    <source>
        <dbReference type="ARBA" id="ARBA00023002"/>
    </source>
</evidence>
<evidence type="ECO:0000313" key="9">
    <source>
        <dbReference type="EMBL" id="KAJ3648316.1"/>
    </source>
</evidence>
<keyword evidence="7 8" id="KW-0503">Monooxygenase</keyword>
<dbReference type="PIRSF" id="PIRSF000332">
    <property type="entry name" value="FMO"/>
    <property type="match status" value="1"/>
</dbReference>
<dbReference type="EC" id="1.-.-.-" evidence="8"/>
<dbReference type="SUPFAM" id="SSF51905">
    <property type="entry name" value="FAD/NAD(P)-binding domain"/>
    <property type="match status" value="2"/>
</dbReference>
<evidence type="ECO:0000256" key="1">
    <source>
        <dbReference type="ARBA" id="ARBA00001974"/>
    </source>
</evidence>
<evidence type="ECO:0000256" key="7">
    <source>
        <dbReference type="ARBA" id="ARBA00023033"/>
    </source>
</evidence>
<dbReference type="Gene3D" id="3.50.50.60">
    <property type="entry name" value="FAD/NAD(P)-binding domain"/>
    <property type="match status" value="2"/>
</dbReference>
<dbReference type="InterPro" id="IPR036188">
    <property type="entry name" value="FAD/NAD-bd_sf"/>
</dbReference>
<dbReference type="Pfam" id="PF00743">
    <property type="entry name" value="FMO-like"/>
    <property type="match status" value="2"/>
</dbReference>
<dbReference type="AlphaFoldDB" id="A0AA38I2Q3"/>
<comment type="similarity">
    <text evidence="2 8">Belongs to the FMO family.</text>
</comment>
<sequence length="404" mass="46356">MNIAIIGAGPAGLCAGRHCLEEKFPFDIFEQTGDVGGTWNYVDSTEDQNGIPVNSSMYKDLTTNLPKELMAYEDFAYPNYPESYISQKQVLDYIKCYAKKFRLENHIKFFKRVLNVEPQEDTWLIEFEDVRNKRKEVRCYDAVMVCNGHCTEAVIPEIPGISNFQGSVSHSRDYRTYDIYKDKRVLIIGAGTSGCDISGRIGFVAKKVYVSCKSEPFFPLANYIHQKPLVTNMDGNMAVFKDGTSAEIDDILYCTGYKYNFPFLSSKCGVNVIENYVHPLYKQIVSIEHPTLAFIGLPLLTCYFPLFDIQVRFFLSSLSGHYQLPLKKTMLQDLNHAVAKMSSRSIHKYHVLCEATGDYFEQLATEANIKRISPVITKLLMYVRTHRNIKDRFRIIDDQNWEKL</sequence>
<name>A0AA38I2Q3_9CUCU</name>
<keyword evidence="4 8" id="KW-0274">FAD</keyword>
<dbReference type="FunFam" id="3.50.50.60:FF:000138">
    <property type="entry name" value="Flavin-containing monooxygenase"/>
    <property type="match status" value="1"/>
</dbReference>
<comment type="caution">
    <text evidence="9">The sequence shown here is derived from an EMBL/GenBank/DDBJ whole genome shotgun (WGS) entry which is preliminary data.</text>
</comment>
<dbReference type="InterPro" id="IPR020946">
    <property type="entry name" value="Flavin_mOase-like"/>
</dbReference>
<organism evidence="9 10">
    <name type="scientific">Zophobas morio</name>
    <dbReference type="NCBI Taxonomy" id="2755281"/>
    <lineage>
        <taxon>Eukaryota</taxon>
        <taxon>Metazoa</taxon>
        <taxon>Ecdysozoa</taxon>
        <taxon>Arthropoda</taxon>
        <taxon>Hexapoda</taxon>
        <taxon>Insecta</taxon>
        <taxon>Pterygota</taxon>
        <taxon>Neoptera</taxon>
        <taxon>Endopterygota</taxon>
        <taxon>Coleoptera</taxon>
        <taxon>Polyphaga</taxon>
        <taxon>Cucujiformia</taxon>
        <taxon>Tenebrionidae</taxon>
        <taxon>Zophobas</taxon>
    </lineage>
</organism>
<accession>A0AA38I2Q3</accession>
<dbReference type="GO" id="GO:0050660">
    <property type="term" value="F:flavin adenine dinucleotide binding"/>
    <property type="evidence" value="ECO:0007669"/>
    <property type="project" value="InterPro"/>
</dbReference>
<reference evidence="9" key="1">
    <citation type="journal article" date="2023" name="G3 (Bethesda)">
        <title>Whole genome assemblies of Zophobas morio and Tenebrio molitor.</title>
        <authorList>
            <person name="Kaur S."/>
            <person name="Stinson S.A."/>
            <person name="diCenzo G.C."/>
        </authorList>
    </citation>
    <scope>NUCLEOTIDE SEQUENCE</scope>
    <source>
        <strain evidence="9">QUZm001</strain>
    </source>
</reference>
<proteinExistence type="inferred from homology"/>
<evidence type="ECO:0000256" key="8">
    <source>
        <dbReference type="RuleBase" id="RU361177"/>
    </source>
</evidence>
<evidence type="ECO:0000256" key="2">
    <source>
        <dbReference type="ARBA" id="ARBA00009183"/>
    </source>
</evidence>
<dbReference type="PRINTS" id="PR00370">
    <property type="entry name" value="FMOXYGENASE"/>
</dbReference>
<dbReference type="InterPro" id="IPR000960">
    <property type="entry name" value="Flavin_mOase"/>
</dbReference>
<evidence type="ECO:0000313" key="10">
    <source>
        <dbReference type="Proteomes" id="UP001168821"/>
    </source>
</evidence>